<evidence type="ECO:0000313" key="2">
    <source>
        <dbReference type="EMBL" id="KAF3327672.1"/>
    </source>
</evidence>
<dbReference type="AlphaFoldDB" id="A0A833V7K9"/>
<gene>
    <name evidence="2" type="ORF">FCM35_KLT07790</name>
</gene>
<reference evidence="2" key="1">
    <citation type="submission" date="2020-01" db="EMBL/GenBank/DDBJ databases">
        <title>Genome sequence of Kobresia littledalei, the first chromosome-level genome in the family Cyperaceae.</title>
        <authorList>
            <person name="Qu G."/>
        </authorList>
    </citation>
    <scope>NUCLEOTIDE SEQUENCE</scope>
    <source>
        <strain evidence="2">C.B.Clarke</strain>
        <tissue evidence="2">Leaf</tissue>
    </source>
</reference>
<feature type="region of interest" description="Disordered" evidence="1">
    <location>
        <begin position="14"/>
        <end position="37"/>
    </location>
</feature>
<evidence type="ECO:0000256" key="1">
    <source>
        <dbReference type="SAM" id="MobiDB-lite"/>
    </source>
</evidence>
<accession>A0A833V7K9</accession>
<name>A0A833V7K9_9POAL</name>
<comment type="caution">
    <text evidence="2">The sequence shown here is derived from an EMBL/GenBank/DDBJ whole genome shotgun (WGS) entry which is preliminary data.</text>
</comment>
<sequence length="118" mass="13210">MQAITVRQLNREQCLSDTEREEVASGGRAQPPPPPLTPNSIVCEVPYLNLGPCIWEIYRQPTIGLVSDFANRLAALCAKECLNRKRLTVRVAPILPCSVYVTDCIFRLDLFFTVDGMD</sequence>
<dbReference type="EMBL" id="SWLB01000017">
    <property type="protein sequence ID" value="KAF3327672.1"/>
    <property type="molecule type" value="Genomic_DNA"/>
</dbReference>
<evidence type="ECO:0000313" key="3">
    <source>
        <dbReference type="Proteomes" id="UP000623129"/>
    </source>
</evidence>
<proteinExistence type="predicted"/>
<dbReference type="Proteomes" id="UP000623129">
    <property type="component" value="Unassembled WGS sequence"/>
</dbReference>
<organism evidence="2 3">
    <name type="scientific">Carex littledalei</name>
    <dbReference type="NCBI Taxonomy" id="544730"/>
    <lineage>
        <taxon>Eukaryota</taxon>
        <taxon>Viridiplantae</taxon>
        <taxon>Streptophyta</taxon>
        <taxon>Embryophyta</taxon>
        <taxon>Tracheophyta</taxon>
        <taxon>Spermatophyta</taxon>
        <taxon>Magnoliopsida</taxon>
        <taxon>Liliopsida</taxon>
        <taxon>Poales</taxon>
        <taxon>Cyperaceae</taxon>
        <taxon>Cyperoideae</taxon>
        <taxon>Cariceae</taxon>
        <taxon>Carex</taxon>
        <taxon>Carex subgen. Euthyceras</taxon>
    </lineage>
</organism>
<keyword evidence="3" id="KW-1185">Reference proteome</keyword>
<protein>
    <submittedName>
        <fullName evidence="2">Uncharacterized protein</fullName>
    </submittedName>
</protein>